<proteinExistence type="predicted"/>
<evidence type="ECO:0000313" key="1">
    <source>
        <dbReference type="EMBL" id="KAF9533663.1"/>
    </source>
</evidence>
<keyword evidence="2" id="KW-1185">Reference proteome</keyword>
<comment type="caution">
    <text evidence="1">The sequence shown here is derived from an EMBL/GenBank/DDBJ whole genome shotgun (WGS) entry which is preliminary data.</text>
</comment>
<sequence length="166" mass="18578">MECLFRYFSLHLSGGICQKNLADIFASKHDAVTTITNTLQVFDSDALYKTNIWRHLNVILLTDDPGRPALTVVSIDLPFLDQPAVESLAQYYLPFFRLLLQMKSSSLFLAPLGTLESLSLRDRTSAYRHIIYDSSSPRSMSPLGTCCSALTRAHLVADMVSSICWN</sequence>
<name>A0A9P6EPM2_9AGAR</name>
<accession>A0A9P6EPM2</accession>
<evidence type="ECO:0000313" key="2">
    <source>
        <dbReference type="Proteomes" id="UP000807306"/>
    </source>
</evidence>
<dbReference type="EMBL" id="MU157828">
    <property type="protein sequence ID" value="KAF9533663.1"/>
    <property type="molecule type" value="Genomic_DNA"/>
</dbReference>
<dbReference type="AlphaFoldDB" id="A0A9P6EPM2"/>
<dbReference type="Proteomes" id="UP000807306">
    <property type="component" value="Unassembled WGS sequence"/>
</dbReference>
<organism evidence="1 2">
    <name type="scientific">Crepidotus variabilis</name>
    <dbReference type="NCBI Taxonomy" id="179855"/>
    <lineage>
        <taxon>Eukaryota</taxon>
        <taxon>Fungi</taxon>
        <taxon>Dikarya</taxon>
        <taxon>Basidiomycota</taxon>
        <taxon>Agaricomycotina</taxon>
        <taxon>Agaricomycetes</taxon>
        <taxon>Agaricomycetidae</taxon>
        <taxon>Agaricales</taxon>
        <taxon>Agaricineae</taxon>
        <taxon>Crepidotaceae</taxon>
        <taxon>Crepidotus</taxon>
    </lineage>
</organism>
<gene>
    <name evidence="1" type="ORF">CPB83DRAFT_845668</name>
</gene>
<reference evidence="1" key="1">
    <citation type="submission" date="2020-11" db="EMBL/GenBank/DDBJ databases">
        <authorList>
            <consortium name="DOE Joint Genome Institute"/>
            <person name="Ahrendt S."/>
            <person name="Riley R."/>
            <person name="Andreopoulos W."/>
            <person name="Labutti K."/>
            <person name="Pangilinan J."/>
            <person name="Ruiz-Duenas F.J."/>
            <person name="Barrasa J.M."/>
            <person name="Sanchez-Garcia M."/>
            <person name="Camarero S."/>
            <person name="Miyauchi S."/>
            <person name="Serrano A."/>
            <person name="Linde D."/>
            <person name="Babiker R."/>
            <person name="Drula E."/>
            <person name="Ayuso-Fernandez I."/>
            <person name="Pacheco R."/>
            <person name="Padilla G."/>
            <person name="Ferreira P."/>
            <person name="Barriuso J."/>
            <person name="Kellner H."/>
            <person name="Castanera R."/>
            <person name="Alfaro M."/>
            <person name="Ramirez L."/>
            <person name="Pisabarro A.G."/>
            <person name="Kuo A."/>
            <person name="Tritt A."/>
            <person name="Lipzen A."/>
            <person name="He G."/>
            <person name="Yan M."/>
            <person name="Ng V."/>
            <person name="Cullen D."/>
            <person name="Martin F."/>
            <person name="Rosso M.-N."/>
            <person name="Henrissat B."/>
            <person name="Hibbett D."/>
            <person name="Martinez A.T."/>
            <person name="Grigoriev I.V."/>
        </authorList>
    </citation>
    <scope>NUCLEOTIDE SEQUENCE</scope>
    <source>
        <strain evidence="1">CBS 506.95</strain>
    </source>
</reference>
<protein>
    <submittedName>
        <fullName evidence="1">Uncharacterized protein</fullName>
    </submittedName>
</protein>